<evidence type="ECO:0000313" key="3">
    <source>
        <dbReference type="Proteomes" id="UP000248326"/>
    </source>
</evidence>
<reference evidence="2 3" key="1">
    <citation type="submission" date="2018-06" db="EMBL/GenBank/DDBJ databases">
        <title>Genomic Encyclopedia of Type Strains, Phase IV (KMG-IV): sequencing the most valuable type-strain genomes for metagenomic binning, comparative biology and taxonomic classification.</title>
        <authorList>
            <person name="Goeker M."/>
        </authorList>
    </citation>
    <scope>NUCLEOTIDE SEQUENCE [LARGE SCALE GENOMIC DNA]</scope>
    <source>
        <strain evidence="2 3">DSM 18048</strain>
    </source>
</reference>
<evidence type="ECO:0000256" key="1">
    <source>
        <dbReference type="SAM" id="MobiDB-lite"/>
    </source>
</evidence>
<dbReference type="EMBL" id="QJSX01000001">
    <property type="protein sequence ID" value="PYE56554.1"/>
    <property type="molecule type" value="Genomic_DNA"/>
</dbReference>
<sequence>MGGQTQADISQQDESATWHTGGGGGYEASALACRSGSHARVRRVLTNVPKRTAPNLERFALSAKTATNQELAAHLVLDRHGGPSLAPLAGGVG</sequence>
<evidence type="ECO:0000313" key="2">
    <source>
        <dbReference type="EMBL" id="PYE56554.1"/>
    </source>
</evidence>
<name>A0A318SGM0_9DEIO</name>
<dbReference type="AlphaFoldDB" id="A0A318SGM0"/>
<keyword evidence="3" id="KW-1185">Reference proteome</keyword>
<gene>
    <name evidence="2" type="ORF">DES52_101359</name>
</gene>
<dbReference type="Proteomes" id="UP000248326">
    <property type="component" value="Unassembled WGS sequence"/>
</dbReference>
<organism evidence="2 3">
    <name type="scientific">Deinococcus yavapaiensis KR-236</name>
    <dbReference type="NCBI Taxonomy" id="694435"/>
    <lineage>
        <taxon>Bacteria</taxon>
        <taxon>Thermotogati</taxon>
        <taxon>Deinococcota</taxon>
        <taxon>Deinococci</taxon>
        <taxon>Deinococcales</taxon>
        <taxon>Deinococcaceae</taxon>
        <taxon>Deinococcus</taxon>
    </lineage>
</organism>
<feature type="compositionally biased region" description="Polar residues" evidence="1">
    <location>
        <begin position="1"/>
        <end position="18"/>
    </location>
</feature>
<protein>
    <submittedName>
        <fullName evidence="2">Uncharacterized protein</fullName>
    </submittedName>
</protein>
<accession>A0A318SGM0</accession>
<feature type="region of interest" description="Disordered" evidence="1">
    <location>
        <begin position="1"/>
        <end position="29"/>
    </location>
</feature>
<comment type="caution">
    <text evidence="2">The sequence shown here is derived from an EMBL/GenBank/DDBJ whole genome shotgun (WGS) entry which is preliminary data.</text>
</comment>
<proteinExistence type="predicted"/>